<evidence type="ECO:0000256" key="4">
    <source>
        <dbReference type="SAM" id="MobiDB-lite"/>
    </source>
</evidence>
<dbReference type="AlphaFoldDB" id="A0A8S2A3G5"/>
<feature type="region of interest" description="Disordered" evidence="4">
    <location>
        <begin position="138"/>
        <end position="207"/>
    </location>
</feature>
<organism evidence="6 7">
    <name type="scientific">Arabidopsis arenosa</name>
    <name type="common">Sand rock-cress</name>
    <name type="synonym">Cardaminopsis arenosa</name>
    <dbReference type="NCBI Taxonomy" id="38785"/>
    <lineage>
        <taxon>Eukaryota</taxon>
        <taxon>Viridiplantae</taxon>
        <taxon>Streptophyta</taxon>
        <taxon>Embryophyta</taxon>
        <taxon>Tracheophyta</taxon>
        <taxon>Spermatophyta</taxon>
        <taxon>Magnoliopsida</taxon>
        <taxon>eudicotyledons</taxon>
        <taxon>Gunneridae</taxon>
        <taxon>Pentapetalae</taxon>
        <taxon>rosids</taxon>
        <taxon>malvids</taxon>
        <taxon>Brassicales</taxon>
        <taxon>Brassicaceae</taxon>
        <taxon>Camelineae</taxon>
        <taxon>Arabidopsis</taxon>
    </lineage>
</organism>
<keyword evidence="2" id="KW-0597">Phosphoprotein</keyword>
<dbReference type="InterPro" id="IPR020830">
    <property type="entry name" value="GlycerAld_3-P_DH_AS"/>
</dbReference>
<keyword evidence="7" id="KW-1185">Reference proteome</keyword>
<dbReference type="Proteomes" id="UP000682877">
    <property type="component" value="Chromosome 4"/>
</dbReference>
<evidence type="ECO:0000313" key="7">
    <source>
        <dbReference type="Proteomes" id="UP000682877"/>
    </source>
</evidence>
<reference evidence="6" key="1">
    <citation type="submission" date="2021-01" db="EMBL/GenBank/DDBJ databases">
        <authorList>
            <person name="Bezrukov I."/>
        </authorList>
    </citation>
    <scope>NUCLEOTIDE SEQUENCE</scope>
</reference>
<dbReference type="PANTHER" id="PTHR33402:SF16">
    <property type="entry name" value="VQ MOTIF-CONTAINING PROTEIN 13-RELATED"/>
    <property type="match status" value="1"/>
</dbReference>
<feature type="region of interest" description="Disordered" evidence="4">
    <location>
        <begin position="1"/>
        <end position="22"/>
    </location>
</feature>
<gene>
    <name evidence="6" type="ORF">AARE701A_LOCUS10435</name>
</gene>
<keyword evidence="3" id="KW-0539">Nucleus</keyword>
<evidence type="ECO:0000259" key="5">
    <source>
        <dbReference type="Pfam" id="PF05678"/>
    </source>
</evidence>
<proteinExistence type="predicted"/>
<dbReference type="InterPro" id="IPR008889">
    <property type="entry name" value="VQ"/>
</dbReference>
<dbReference type="PROSITE" id="PS00071">
    <property type="entry name" value="GAPDH"/>
    <property type="match status" value="1"/>
</dbReference>
<dbReference type="GO" id="GO:0005634">
    <property type="term" value="C:nucleus"/>
    <property type="evidence" value="ECO:0007669"/>
    <property type="project" value="UniProtKB-SubCell"/>
</dbReference>
<sequence>MENSPRYRDDAKNLLPSPSSCTTTPIRLFRSTNMVDTTFIRTDPASFKQVVQLLTGIPKTQPHQPDPRFSSFHSIPPIKSVPNKKQAASFRLYERRNSMKHYLKINPTHSVLPETLSPSILDFPALALSPDTPLLPDLFSRSGSLSQTQSPSDPKPSSDDDEERAIKEKGFYLHPSPSTTPRDAEPRLLSLFPVTSTHSLPSPHDQP</sequence>
<feature type="compositionally biased region" description="Basic and acidic residues" evidence="4">
    <location>
        <begin position="1"/>
        <end position="12"/>
    </location>
</feature>
<evidence type="ECO:0000313" key="6">
    <source>
        <dbReference type="EMBL" id="CAE6027914.1"/>
    </source>
</evidence>
<name>A0A8S2A3G5_ARAAE</name>
<comment type="subcellular location">
    <subcellularLocation>
        <location evidence="1">Nucleus</location>
    </subcellularLocation>
</comment>
<dbReference type="GO" id="GO:0016620">
    <property type="term" value="F:oxidoreductase activity, acting on the aldehyde or oxo group of donors, NAD or NADP as acceptor"/>
    <property type="evidence" value="ECO:0007669"/>
    <property type="project" value="InterPro"/>
</dbReference>
<accession>A0A8S2A3G5</accession>
<dbReference type="InterPro" id="IPR039611">
    <property type="entry name" value="VQ_4/11/13/19/31/33"/>
</dbReference>
<evidence type="ECO:0000256" key="2">
    <source>
        <dbReference type="ARBA" id="ARBA00022553"/>
    </source>
</evidence>
<dbReference type="EMBL" id="LR999454">
    <property type="protein sequence ID" value="CAE6027914.1"/>
    <property type="molecule type" value="Genomic_DNA"/>
</dbReference>
<feature type="domain" description="VQ" evidence="5">
    <location>
        <begin position="36"/>
        <end position="59"/>
    </location>
</feature>
<protein>
    <recommendedName>
        <fullName evidence="5">VQ domain-containing protein</fullName>
    </recommendedName>
</protein>
<dbReference type="Pfam" id="PF05678">
    <property type="entry name" value="VQ"/>
    <property type="match status" value="1"/>
</dbReference>
<evidence type="ECO:0000256" key="3">
    <source>
        <dbReference type="ARBA" id="ARBA00023242"/>
    </source>
</evidence>
<evidence type="ECO:0000256" key="1">
    <source>
        <dbReference type="ARBA" id="ARBA00004123"/>
    </source>
</evidence>
<dbReference type="PANTHER" id="PTHR33402">
    <property type="entry name" value="VQ MOTIF-CONTAINING PROTEIN 11-LIKE"/>
    <property type="match status" value="1"/>
</dbReference>